<keyword evidence="3" id="KW-1185">Reference proteome</keyword>
<reference evidence="2" key="1">
    <citation type="submission" date="2022-01" db="EMBL/GenBank/DDBJ databases">
        <title>Comparative genomics reveals a dynamic genome evolution in the ectomycorrhizal milk-cap (Lactarius) mushrooms.</title>
        <authorList>
            <consortium name="DOE Joint Genome Institute"/>
            <person name="Lebreton A."/>
            <person name="Tang N."/>
            <person name="Kuo A."/>
            <person name="LaButti K."/>
            <person name="Drula E."/>
            <person name="Barry K."/>
            <person name="Clum A."/>
            <person name="Lipzen A."/>
            <person name="Mousain D."/>
            <person name="Ng V."/>
            <person name="Wang R."/>
            <person name="Wang X."/>
            <person name="Dai Y."/>
            <person name="Henrissat B."/>
            <person name="Grigoriev I.V."/>
            <person name="Guerin-Laguette A."/>
            <person name="Yu F."/>
            <person name="Martin F.M."/>
        </authorList>
    </citation>
    <scope>NUCLEOTIDE SEQUENCE</scope>
    <source>
        <strain evidence="2">QP</strain>
    </source>
</reference>
<gene>
    <name evidence="2" type="ORF">EDB92DRAFT_1986957</name>
</gene>
<sequence length="193" mass="21057">MFALASQSKAGGAATQSVITFARPIGAVASSQPRNEETQKNLSDKDTYGKGSHATEVTTSSAEFGRFLAVLVQCKPSRAIAVGLGDGSGPNQTSAPYSVSLHDENCGERDILDSSVVQSDRQMRKWRARYGAGYRKLSPSALGRALNELPVTLDATYERIEKTKREYAYRLRFFQCLAVARSVSKSPPRFLPF</sequence>
<comment type="caution">
    <text evidence="2">The sequence shown here is derived from an EMBL/GenBank/DDBJ whole genome shotgun (WGS) entry which is preliminary data.</text>
</comment>
<dbReference type="EMBL" id="JAKELL010000021">
    <property type="protein sequence ID" value="KAH8992713.1"/>
    <property type="molecule type" value="Genomic_DNA"/>
</dbReference>
<feature type="region of interest" description="Disordered" evidence="1">
    <location>
        <begin position="29"/>
        <end position="55"/>
    </location>
</feature>
<dbReference type="Proteomes" id="UP001201163">
    <property type="component" value="Unassembled WGS sequence"/>
</dbReference>
<dbReference type="AlphaFoldDB" id="A0AAD4LLH8"/>
<evidence type="ECO:0000313" key="3">
    <source>
        <dbReference type="Proteomes" id="UP001201163"/>
    </source>
</evidence>
<organism evidence="2 3">
    <name type="scientific">Lactarius akahatsu</name>
    <dbReference type="NCBI Taxonomy" id="416441"/>
    <lineage>
        <taxon>Eukaryota</taxon>
        <taxon>Fungi</taxon>
        <taxon>Dikarya</taxon>
        <taxon>Basidiomycota</taxon>
        <taxon>Agaricomycotina</taxon>
        <taxon>Agaricomycetes</taxon>
        <taxon>Russulales</taxon>
        <taxon>Russulaceae</taxon>
        <taxon>Lactarius</taxon>
    </lineage>
</organism>
<name>A0AAD4LLH8_9AGAM</name>
<evidence type="ECO:0000313" key="2">
    <source>
        <dbReference type="EMBL" id="KAH8992713.1"/>
    </source>
</evidence>
<evidence type="ECO:0000256" key="1">
    <source>
        <dbReference type="SAM" id="MobiDB-lite"/>
    </source>
</evidence>
<proteinExistence type="predicted"/>
<protein>
    <submittedName>
        <fullName evidence="2">Uncharacterized protein</fullName>
    </submittedName>
</protein>
<accession>A0AAD4LLH8</accession>
<feature type="compositionally biased region" description="Basic and acidic residues" evidence="1">
    <location>
        <begin position="34"/>
        <end position="48"/>
    </location>
</feature>